<evidence type="ECO:0000313" key="5">
    <source>
        <dbReference type="Proteomes" id="UP000189796"/>
    </source>
</evidence>
<proteinExistence type="inferred from homology"/>
<dbReference type="InterPro" id="IPR000415">
    <property type="entry name" value="Nitroreductase-like"/>
</dbReference>
<evidence type="ECO:0000259" key="3">
    <source>
        <dbReference type="Pfam" id="PF00881"/>
    </source>
</evidence>
<evidence type="ECO:0000256" key="1">
    <source>
        <dbReference type="ARBA" id="ARBA00007118"/>
    </source>
</evidence>
<dbReference type="Gene3D" id="3.40.109.10">
    <property type="entry name" value="NADH Oxidase"/>
    <property type="match status" value="1"/>
</dbReference>
<dbReference type="OrthoDB" id="9802510at2"/>
<dbReference type="SUPFAM" id="SSF55469">
    <property type="entry name" value="FMN-dependent nitroreductase-like"/>
    <property type="match status" value="1"/>
</dbReference>
<dbReference type="EMBL" id="LT670817">
    <property type="protein sequence ID" value="SHH58109.1"/>
    <property type="molecule type" value="Genomic_DNA"/>
</dbReference>
<reference evidence="4 5" key="1">
    <citation type="submission" date="2016-11" db="EMBL/GenBank/DDBJ databases">
        <authorList>
            <person name="Jaros S."/>
            <person name="Januszkiewicz K."/>
            <person name="Wedrychowicz H."/>
        </authorList>
    </citation>
    <scope>NUCLEOTIDE SEQUENCE [LARGE SCALE GENOMIC DNA]</scope>
    <source>
        <strain evidence="4 5">GAS138</strain>
    </source>
</reference>
<dbReference type="Pfam" id="PF00881">
    <property type="entry name" value="Nitroreductase"/>
    <property type="match status" value="1"/>
</dbReference>
<keyword evidence="2" id="KW-0560">Oxidoreductase</keyword>
<comment type="similarity">
    <text evidence="1">Belongs to the nitroreductase family.</text>
</comment>
<dbReference type="RefSeq" id="WP_079603936.1">
    <property type="nucleotide sequence ID" value="NZ_LT670817.1"/>
</dbReference>
<protein>
    <submittedName>
        <fullName evidence="4">Nitroreductase</fullName>
    </submittedName>
</protein>
<name>A0A1M5U572_9BRAD</name>
<evidence type="ECO:0000256" key="2">
    <source>
        <dbReference type="ARBA" id="ARBA00023002"/>
    </source>
</evidence>
<evidence type="ECO:0000313" key="4">
    <source>
        <dbReference type="EMBL" id="SHH58109.1"/>
    </source>
</evidence>
<organism evidence="4 5">
    <name type="scientific">Bradyrhizobium erythrophlei</name>
    <dbReference type="NCBI Taxonomy" id="1437360"/>
    <lineage>
        <taxon>Bacteria</taxon>
        <taxon>Pseudomonadati</taxon>
        <taxon>Pseudomonadota</taxon>
        <taxon>Alphaproteobacteria</taxon>
        <taxon>Hyphomicrobiales</taxon>
        <taxon>Nitrobacteraceae</taxon>
        <taxon>Bradyrhizobium</taxon>
    </lineage>
</organism>
<dbReference type="PANTHER" id="PTHR43673">
    <property type="entry name" value="NAD(P)H NITROREDUCTASE YDGI-RELATED"/>
    <property type="match status" value="1"/>
</dbReference>
<gene>
    <name evidence="4" type="ORF">SAMN05443248_5287</name>
</gene>
<dbReference type="AlphaFoldDB" id="A0A1M5U572"/>
<dbReference type="GO" id="GO:0016491">
    <property type="term" value="F:oxidoreductase activity"/>
    <property type="evidence" value="ECO:0007669"/>
    <property type="project" value="UniProtKB-KW"/>
</dbReference>
<dbReference type="Proteomes" id="UP000189796">
    <property type="component" value="Chromosome I"/>
</dbReference>
<dbReference type="PANTHER" id="PTHR43673:SF10">
    <property type="entry name" value="NADH DEHYDROGENASE_NAD(P)H NITROREDUCTASE XCC3605-RELATED"/>
    <property type="match status" value="1"/>
</dbReference>
<sequence length="266" mass="30057">MGCGHSDHDTGYQEFIEVVKKRRSVRRFEKGKKVEREILLKIAEAGRWAPTGANAQCWDLIVVDDADTKQAVLDVFLRQSQRLVDHAKGFPAVKKTYLANTVAIFVVLGDPRFKACFPQGTSPEWQREYSENNERIFLASLGAAIQNIQLAVTACGLTSAWLSGGGEDKTNEELAAVLGYPPFLSAIGTVPVGYPEKNVGRRYRRSLEKIVHWNRYEAEKLRPDAMIEHYVTEVRPFAMYRGVENVGEWEDAEEILGKWKDFYLGS</sequence>
<dbReference type="InterPro" id="IPR029479">
    <property type="entry name" value="Nitroreductase"/>
</dbReference>
<feature type="domain" description="Nitroreductase" evidence="3">
    <location>
        <begin position="19"/>
        <end position="194"/>
    </location>
</feature>
<accession>A0A1M5U572</accession>